<evidence type="ECO:0000313" key="1">
    <source>
        <dbReference type="EMBL" id="SVA17329.1"/>
    </source>
</evidence>
<accession>A0A381TNB9</accession>
<gene>
    <name evidence="1" type="ORF">METZ01_LOCUS70183</name>
</gene>
<dbReference type="EMBL" id="UINC01004855">
    <property type="protein sequence ID" value="SVA17329.1"/>
    <property type="molecule type" value="Genomic_DNA"/>
</dbReference>
<name>A0A381TNB9_9ZZZZ</name>
<reference evidence="1" key="1">
    <citation type="submission" date="2018-05" db="EMBL/GenBank/DDBJ databases">
        <authorList>
            <person name="Lanie J.A."/>
            <person name="Ng W.-L."/>
            <person name="Kazmierczak K.M."/>
            <person name="Andrzejewski T.M."/>
            <person name="Davidsen T.M."/>
            <person name="Wayne K.J."/>
            <person name="Tettelin H."/>
            <person name="Glass J.I."/>
            <person name="Rusch D."/>
            <person name="Podicherti R."/>
            <person name="Tsui H.-C.T."/>
            <person name="Winkler M.E."/>
        </authorList>
    </citation>
    <scope>NUCLEOTIDE SEQUENCE</scope>
</reference>
<proteinExistence type="predicted"/>
<sequence>MIKNILIVFMIYIIGSLLIAKPDNMEVLKQSIFSTKEFIGNGYNRYIENNSQKPNLKEQVICANYFQYWVCH</sequence>
<protein>
    <submittedName>
        <fullName evidence="1">Uncharacterized protein</fullName>
    </submittedName>
</protein>
<organism evidence="1">
    <name type="scientific">marine metagenome</name>
    <dbReference type="NCBI Taxonomy" id="408172"/>
    <lineage>
        <taxon>unclassified sequences</taxon>
        <taxon>metagenomes</taxon>
        <taxon>ecological metagenomes</taxon>
    </lineage>
</organism>
<dbReference type="AlphaFoldDB" id="A0A381TNB9"/>